<sequence length="77" mass="8208">MQGAAELELLLTELLVAIELAAALDVVELALLSELLDDGIASLAGSFESLLPPQLLKLMSSVDSISECIFILISFFE</sequence>
<organism evidence="1 2">
    <name type="scientific">Cellvibrio zantedeschiae</name>
    <dbReference type="NCBI Taxonomy" id="1237077"/>
    <lineage>
        <taxon>Bacteria</taxon>
        <taxon>Pseudomonadati</taxon>
        <taxon>Pseudomonadota</taxon>
        <taxon>Gammaproteobacteria</taxon>
        <taxon>Cellvibrionales</taxon>
        <taxon>Cellvibrionaceae</taxon>
        <taxon>Cellvibrio</taxon>
    </lineage>
</organism>
<gene>
    <name evidence="1" type="ORF">GCM10011613_21970</name>
</gene>
<evidence type="ECO:0008006" key="3">
    <source>
        <dbReference type="Google" id="ProtNLM"/>
    </source>
</evidence>
<name>A0ABQ3B343_9GAMM</name>
<dbReference type="EMBL" id="BMYZ01000002">
    <property type="protein sequence ID" value="GGY77061.1"/>
    <property type="molecule type" value="Genomic_DNA"/>
</dbReference>
<dbReference type="Proteomes" id="UP000619761">
    <property type="component" value="Unassembled WGS sequence"/>
</dbReference>
<evidence type="ECO:0000313" key="2">
    <source>
        <dbReference type="Proteomes" id="UP000619761"/>
    </source>
</evidence>
<proteinExistence type="predicted"/>
<protein>
    <recommendedName>
        <fullName evidence="3">Secreted protein</fullName>
    </recommendedName>
</protein>
<evidence type="ECO:0000313" key="1">
    <source>
        <dbReference type="EMBL" id="GGY77061.1"/>
    </source>
</evidence>
<accession>A0ABQ3B343</accession>
<reference evidence="2" key="1">
    <citation type="journal article" date="2019" name="Int. J. Syst. Evol. Microbiol.">
        <title>The Global Catalogue of Microorganisms (GCM) 10K type strain sequencing project: providing services to taxonomists for standard genome sequencing and annotation.</title>
        <authorList>
            <consortium name="The Broad Institute Genomics Platform"/>
            <consortium name="The Broad Institute Genome Sequencing Center for Infectious Disease"/>
            <person name="Wu L."/>
            <person name="Ma J."/>
        </authorList>
    </citation>
    <scope>NUCLEOTIDE SEQUENCE [LARGE SCALE GENOMIC DNA]</scope>
    <source>
        <strain evidence="2">KCTC 32239</strain>
    </source>
</reference>
<keyword evidence="2" id="KW-1185">Reference proteome</keyword>
<comment type="caution">
    <text evidence="1">The sequence shown here is derived from an EMBL/GenBank/DDBJ whole genome shotgun (WGS) entry which is preliminary data.</text>
</comment>